<reference evidence="1" key="2">
    <citation type="journal article" date="2015" name="Data Brief">
        <title>Shoot transcriptome of the giant reed, Arundo donax.</title>
        <authorList>
            <person name="Barrero R.A."/>
            <person name="Guerrero F.D."/>
            <person name="Moolhuijzen P."/>
            <person name="Goolsby J.A."/>
            <person name="Tidwell J."/>
            <person name="Bellgard S.E."/>
            <person name="Bellgard M.I."/>
        </authorList>
    </citation>
    <scope>NUCLEOTIDE SEQUENCE</scope>
    <source>
        <tissue evidence="1">Shoot tissue taken approximately 20 cm above the soil surface</tissue>
    </source>
</reference>
<proteinExistence type="predicted"/>
<evidence type="ECO:0000313" key="1">
    <source>
        <dbReference type="EMBL" id="JAD31541.1"/>
    </source>
</evidence>
<accession>A0A0A8YY91</accession>
<dbReference type="EMBL" id="GBRH01266354">
    <property type="protein sequence ID" value="JAD31541.1"/>
    <property type="molecule type" value="Transcribed_RNA"/>
</dbReference>
<dbReference type="AlphaFoldDB" id="A0A0A8YY91"/>
<organism evidence="1">
    <name type="scientific">Arundo donax</name>
    <name type="common">Giant reed</name>
    <name type="synonym">Donax arundinaceus</name>
    <dbReference type="NCBI Taxonomy" id="35708"/>
    <lineage>
        <taxon>Eukaryota</taxon>
        <taxon>Viridiplantae</taxon>
        <taxon>Streptophyta</taxon>
        <taxon>Embryophyta</taxon>
        <taxon>Tracheophyta</taxon>
        <taxon>Spermatophyta</taxon>
        <taxon>Magnoliopsida</taxon>
        <taxon>Liliopsida</taxon>
        <taxon>Poales</taxon>
        <taxon>Poaceae</taxon>
        <taxon>PACMAD clade</taxon>
        <taxon>Arundinoideae</taxon>
        <taxon>Arundineae</taxon>
        <taxon>Arundo</taxon>
    </lineage>
</organism>
<sequence>MPEGGVVRGKESHRWTLHNTLLRTERVEISRGVTSEERHLGAKVLNRETPRIKFNRD</sequence>
<protein>
    <submittedName>
        <fullName evidence="1">Uncharacterized protein</fullName>
    </submittedName>
</protein>
<reference evidence="1" key="1">
    <citation type="submission" date="2014-09" db="EMBL/GenBank/DDBJ databases">
        <authorList>
            <person name="Magalhaes I.L.F."/>
            <person name="Oliveira U."/>
            <person name="Santos F.R."/>
            <person name="Vidigal T.H.D.A."/>
            <person name="Brescovit A.D."/>
            <person name="Santos A.J."/>
        </authorList>
    </citation>
    <scope>NUCLEOTIDE SEQUENCE</scope>
    <source>
        <tissue evidence="1">Shoot tissue taken approximately 20 cm above the soil surface</tissue>
    </source>
</reference>
<name>A0A0A8YY91_ARUDO</name>